<dbReference type="EMBL" id="LR031573">
    <property type="protein sequence ID" value="VDC91944.1"/>
    <property type="molecule type" value="Genomic_DNA"/>
</dbReference>
<evidence type="ECO:0000313" key="1">
    <source>
        <dbReference type="EMBL" id="VDC91944.1"/>
    </source>
</evidence>
<organism evidence="1">
    <name type="scientific">Brassica campestris</name>
    <name type="common">Field mustard</name>
    <dbReference type="NCBI Taxonomy" id="3711"/>
    <lineage>
        <taxon>Eukaryota</taxon>
        <taxon>Viridiplantae</taxon>
        <taxon>Streptophyta</taxon>
        <taxon>Embryophyta</taxon>
        <taxon>Tracheophyta</taxon>
        <taxon>Spermatophyta</taxon>
        <taxon>Magnoliopsida</taxon>
        <taxon>eudicotyledons</taxon>
        <taxon>Gunneridae</taxon>
        <taxon>Pentapetalae</taxon>
        <taxon>rosids</taxon>
        <taxon>malvids</taxon>
        <taxon>Brassicales</taxon>
        <taxon>Brassicaceae</taxon>
        <taxon>Brassiceae</taxon>
        <taxon>Brassica</taxon>
    </lineage>
</organism>
<gene>
    <name evidence="1" type="ORF">BRAA02T08577Z</name>
</gene>
<proteinExistence type="predicted"/>
<dbReference type="AlphaFoldDB" id="A0A3P6AYC1"/>
<reference evidence="1" key="1">
    <citation type="submission" date="2018-11" db="EMBL/GenBank/DDBJ databases">
        <authorList>
            <consortium name="Genoscope - CEA"/>
            <person name="William W."/>
        </authorList>
    </citation>
    <scope>NUCLEOTIDE SEQUENCE</scope>
</reference>
<accession>A0A3P6AYC1</accession>
<name>A0A3P6AYC1_BRACM</name>
<protein>
    <submittedName>
        <fullName evidence="1">Uncharacterized protein</fullName>
    </submittedName>
</protein>
<sequence length="58" mass="6618">MVLCFLHQLQHEVGEITDFTPFQQTCVTKPTKLTKIEAASLALEEQSLYELAGKQYVF</sequence>